<dbReference type="AlphaFoldDB" id="A0A199UC55"/>
<reference evidence="2" key="1">
    <citation type="submission" date="2016-02" db="EMBL/GenBank/DDBJ databases">
        <title>WGS assembly of Manihot esculenta.</title>
        <authorList>
            <person name="Bredeson J.V."/>
            <person name="Prochnik S.E."/>
            <person name="Lyons J.B."/>
            <person name="Schmutz J."/>
            <person name="Grimwood J."/>
            <person name="Vrebalov J."/>
            <person name="Bart R.S."/>
            <person name="Amuge T."/>
            <person name="Ferguson M.E."/>
            <person name="Green R."/>
            <person name="Putnam N."/>
            <person name="Stites J."/>
            <person name="Rounsley S."/>
            <person name="Rokhsar D.S."/>
        </authorList>
    </citation>
    <scope>NUCLEOTIDE SEQUENCE [LARGE SCALE GENOMIC DNA]</scope>
    <source>
        <tissue evidence="2">Leaf</tissue>
    </source>
</reference>
<proteinExistence type="predicted"/>
<accession>A0A199UC55</accession>
<evidence type="ECO:0000313" key="2">
    <source>
        <dbReference type="EMBL" id="OAY22355.1"/>
    </source>
</evidence>
<feature type="transmembrane region" description="Helical" evidence="1">
    <location>
        <begin position="12"/>
        <end position="36"/>
    </location>
</feature>
<organism evidence="2">
    <name type="scientific">Manihot esculenta</name>
    <name type="common">Cassava</name>
    <name type="synonym">Jatropha manihot</name>
    <dbReference type="NCBI Taxonomy" id="3983"/>
    <lineage>
        <taxon>Eukaryota</taxon>
        <taxon>Viridiplantae</taxon>
        <taxon>Streptophyta</taxon>
        <taxon>Embryophyta</taxon>
        <taxon>Tracheophyta</taxon>
        <taxon>Spermatophyta</taxon>
        <taxon>Magnoliopsida</taxon>
        <taxon>eudicotyledons</taxon>
        <taxon>Gunneridae</taxon>
        <taxon>Pentapetalae</taxon>
        <taxon>rosids</taxon>
        <taxon>fabids</taxon>
        <taxon>Malpighiales</taxon>
        <taxon>Euphorbiaceae</taxon>
        <taxon>Crotonoideae</taxon>
        <taxon>Manihoteae</taxon>
        <taxon>Manihot</taxon>
    </lineage>
</organism>
<keyword evidence="1" id="KW-0812">Transmembrane</keyword>
<name>A0A199UC55_MANES</name>
<protein>
    <submittedName>
        <fullName evidence="2">Uncharacterized protein</fullName>
    </submittedName>
</protein>
<gene>
    <name evidence="2" type="ORF">MANES_S003500</name>
</gene>
<dbReference type="EMBL" id="KV450437">
    <property type="protein sequence ID" value="OAY22355.1"/>
    <property type="molecule type" value="Genomic_DNA"/>
</dbReference>
<keyword evidence="1" id="KW-1133">Transmembrane helix</keyword>
<sequence length="38" mass="4902">MSKSRIFVDYFLYTFWGTIYFGIYYKNMLLIIHFLWFY</sequence>
<keyword evidence="1" id="KW-0472">Membrane</keyword>
<evidence type="ECO:0000256" key="1">
    <source>
        <dbReference type="SAM" id="Phobius"/>
    </source>
</evidence>